<feature type="transmembrane region" description="Helical" evidence="5">
    <location>
        <begin position="30"/>
        <end position="56"/>
    </location>
</feature>
<keyword evidence="4 5" id="KW-0472">Membrane</keyword>
<evidence type="ECO:0000256" key="3">
    <source>
        <dbReference type="ARBA" id="ARBA00022989"/>
    </source>
</evidence>
<keyword evidence="2 5" id="KW-0812">Transmembrane</keyword>
<organism evidence="6 7">
    <name type="scientific">Saccharopolyspora hirsuta</name>
    <dbReference type="NCBI Taxonomy" id="1837"/>
    <lineage>
        <taxon>Bacteria</taxon>
        <taxon>Bacillati</taxon>
        <taxon>Actinomycetota</taxon>
        <taxon>Actinomycetes</taxon>
        <taxon>Pseudonocardiales</taxon>
        <taxon>Pseudonocardiaceae</taxon>
        <taxon>Saccharopolyspora</taxon>
    </lineage>
</organism>
<evidence type="ECO:0000256" key="1">
    <source>
        <dbReference type="ARBA" id="ARBA00004141"/>
    </source>
</evidence>
<evidence type="ECO:0000256" key="5">
    <source>
        <dbReference type="SAM" id="Phobius"/>
    </source>
</evidence>
<keyword evidence="3 5" id="KW-1133">Transmembrane helix</keyword>
<feature type="transmembrane region" description="Helical" evidence="5">
    <location>
        <begin position="63"/>
        <end position="84"/>
    </location>
</feature>
<evidence type="ECO:0000313" key="7">
    <source>
        <dbReference type="Proteomes" id="UP000323946"/>
    </source>
</evidence>
<proteinExistence type="predicted"/>
<protein>
    <submittedName>
        <fullName evidence="6">DoxX family membrane protein</fullName>
    </submittedName>
</protein>
<sequence>MRIVLGVLSVVLALAFLAIGGMKIFNTQVFVAQLGLPSAMVVVIGVLEVAGALGLLAGFRIRILGALAALGLAVLLVGAVGFHVLQGDLLVNGLLPVVLLVLAAATAVLHFRQGVRGGSAAAVAD</sequence>
<accession>A0A5M7C9U2</accession>
<reference evidence="6 7" key="1">
    <citation type="submission" date="2019-09" db="EMBL/GenBank/DDBJ databases">
        <title>Draft genome sequence of the thermophilic Saccharopolyspora hirsuta VKM Ac-666T.</title>
        <authorList>
            <person name="Lobastova T.G."/>
            <person name="Fokina V."/>
            <person name="Bragin E.Y."/>
            <person name="Shtratnikova V.Y."/>
            <person name="Starodumova I.P."/>
            <person name="Tarlachkov S.V."/>
            <person name="Donova M.V."/>
        </authorList>
    </citation>
    <scope>NUCLEOTIDE SEQUENCE [LARGE SCALE GENOMIC DNA]</scope>
    <source>
        <strain evidence="6 7">VKM Ac-666</strain>
    </source>
</reference>
<feature type="transmembrane region" description="Helical" evidence="5">
    <location>
        <begin position="90"/>
        <end position="111"/>
    </location>
</feature>
<dbReference type="Proteomes" id="UP000323946">
    <property type="component" value="Unassembled WGS sequence"/>
</dbReference>
<name>A0A5M7C9U2_SACHI</name>
<dbReference type="AlphaFoldDB" id="A0A5M7C9U2"/>
<dbReference type="RefSeq" id="WP_150066301.1">
    <property type="nucleotide sequence ID" value="NZ_VWPH01000004.1"/>
</dbReference>
<evidence type="ECO:0000256" key="2">
    <source>
        <dbReference type="ARBA" id="ARBA00022692"/>
    </source>
</evidence>
<keyword evidence="7" id="KW-1185">Reference proteome</keyword>
<gene>
    <name evidence="6" type="ORF">F1721_09930</name>
</gene>
<evidence type="ECO:0000313" key="6">
    <source>
        <dbReference type="EMBL" id="KAA5835105.1"/>
    </source>
</evidence>
<comment type="caution">
    <text evidence="6">The sequence shown here is derived from an EMBL/GenBank/DDBJ whole genome shotgun (WGS) entry which is preliminary data.</text>
</comment>
<dbReference type="Pfam" id="PF13564">
    <property type="entry name" value="DoxX_2"/>
    <property type="match status" value="1"/>
</dbReference>
<dbReference type="EMBL" id="VWPH01000004">
    <property type="protein sequence ID" value="KAA5835105.1"/>
    <property type="molecule type" value="Genomic_DNA"/>
</dbReference>
<dbReference type="GO" id="GO:0016020">
    <property type="term" value="C:membrane"/>
    <property type="evidence" value="ECO:0007669"/>
    <property type="project" value="UniProtKB-SubCell"/>
</dbReference>
<evidence type="ECO:0000256" key="4">
    <source>
        <dbReference type="ARBA" id="ARBA00023136"/>
    </source>
</evidence>
<dbReference type="InterPro" id="IPR032808">
    <property type="entry name" value="DoxX"/>
</dbReference>
<comment type="subcellular location">
    <subcellularLocation>
        <location evidence="1">Membrane</location>
        <topology evidence="1">Multi-pass membrane protein</topology>
    </subcellularLocation>
</comment>